<dbReference type="PANTHER" id="PTHR30007">
    <property type="entry name" value="PHP DOMAIN PROTEIN"/>
    <property type="match status" value="1"/>
</dbReference>
<evidence type="ECO:0000313" key="1">
    <source>
        <dbReference type="EMBL" id="ARF08942.1"/>
    </source>
</evidence>
<dbReference type="EMBL" id="KY684083">
    <property type="protein sequence ID" value="ARF08942.1"/>
    <property type="molecule type" value="Genomic_DNA"/>
</dbReference>
<proteinExistence type="predicted"/>
<name>A0A1V0SB64_9VIRU</name>
<accession>A0A1V0SB64</accession>
<evidence type="ECO:0000313" key="2">
    <source>
        <dbReference type="EMBL" id="ARF08958.1"/>
    </source>
</evidence>
<sequence>MIDMLKNRVSWNSLIFHDKPKHHNSTIRKMFLKWSKLNIFQLAYKKILDDNYIPILDERNRINLIIDSSKIYNRNGIELIGKDYENPKKRVTKISIITDINKTPLNVEVFRGTEHDTNTIIGTYNGLPKYVKGSTINLIVDKGYKLKEIRKKKLYKRKILLCVPRRKNEKKRNLDSYKKELLETRYKIEHSIEQLKKYNRICIRRDKLITTYKSFIFMGLIINAKNYF</sequence>
<organism evidence="1">
    <name type="scientific">Catovirus CTV1</name>
    <dbReference type="NCBI Taxonomy" id="1977631"/>
    <lineage>
        <taxon>Viruses</taxon>
        <taxon>Varidnaviria</taxon>
        <taxon>Bamfordvirae</taxon>
        <taxon>Nucleocytoviricota</taxon>
        <taxon>Megaviricetes</taxon>
        <taxon>Imitervirales</taxon>
        <taxon>Mimiviridae</taxon>
        <taxon>Klosneuvirinae</taxon>
        <taxon>Catovirus</taxon>
    </lineage>
</organism>
<protein>
    <recommendedName>
        <fullName evidence="3">Transposase DDE domain protein</fullName>
    </recommendedName>
</protein>
<dbReference type="EMBL" id="KY684083">
    <property type="protein sequence ID" value="ARF08958.1"/>
    <property type="molecule type" value="Genomic_DNA"/>
</dbReference>
<evidence type="ECO:0008006" key="3">
    <source>
        <dbReference type="Google" id="ProtNLM"/>
    </source>
</evidence>
<reference evidence="1" key="1">
    <citation type="journal article" date="2017" name="Science">
        <title>Giant viruses with an expanded complement of translation system components.</title>
        <authorList>
            <person name="Schulz F."/>
            <person name="Yutin N."/>
            <person name="Ivanova N.N."/>
            <person name="Ortega D.R."/>
            <person name="Lee T.K."/>
            <person name="Vierheilig J."/>
            <person name="Daims H."/>
            <person name="Horn M."/>
            <person name="Wagner M."/>
            <person name="Jensen G.J."/>
            <person name="Kyrpides N.C."/>
            <person name="Koonin E.V."/>
            <person name="Woyke T."/>
        </authorList>
    </citation>
    <scope>NUCLEOTIDE SEQUENCE</scope>
    <source>
        <strain evidence="1">CTV1</strain>
    </source>
</reference>
<gene>
    <name evidence="2" type="ORF">Catovirus_1_1008</name>
    <name evidence="1" type="ORF">Catovirus_1_992</name>
</gene>